<organism evidence="2 3">
    <name type="scientific">Symbiobacterium thermophilum</name>
    <dbReference type="NCBI Taxonomy" id="2734"/>
    <lineage>
        <taxon>Bacteria</taxon>
        <taxon>Bacillati</taxon>
        <taxon>Bacillota</taxon>
        <taxon>Clostridia</taxon>
        <taxon>Eubacteriales</taxon>
        <taxon>Symbiobacteriaceae</taxon>
        <taxon>Symbiobacterium</taxon>
    </lineage>
</organism>
<dbReference type="AlphaFoldDB" id="A0A1Y2T6U0"/>
<evidence type="ECO:0000313" key="2">
    <source>
        <dbReference type="EMBL" id="OTA41397.1"/>
    </source>
</evidence>
<proteinExistence type="predicted"/>
<keyword evidence="1" id="KW-0472">Membrane</keyword>
<evidence type="ECO:0000313" key="3">
    <source>
        <dbReference type="Proteomes" id="UP000194267"/>
    </source>
</evidence>
<dbReference type="EMBL" id="LWLV01000506">
    <property type="protein sequence ID" value="OTA41397.1"/>
    <property type="molecule type" value="Genomic_DNA"/>
</dbReference>
<protein>
    <submittedName>
        <fullName evidence="2">Uncharacterized protein</fullName>
    </submittedName>
</protein>
<feature type="transmembrane region" description="Helical" evidence="1">
    <location>
        <begin position="51"/>
        <end position="76"/>
    </location>
</feature>
<accession>A0A1Y2T6U0</accession>
<feature type="transmembrane region" description="Helical" evidence="1">
    <location>
        <begin position="132"/>
        <end position="150"/>
    </location>
</feature>
<comment type="caution">
    <text evidence="2">The sequence shown here is derived from an EMBL/GenBank/DDBJ whole genome shotgun (WGS) entry which is preliminary data.</text>
</comment>
<evidence type="ECO:0000256" key="1">
    <source>
        <dbReference type="SAM" id="Phobius"/>
    </source>
</evidence>
<sequence length="151" mass="16487">MLNHGIGFSLERLRLRPAAFWAAGAASAGLFVDWLLRVESFSPLDENSGKALLGLTFLAAGLFGWAVLIAIGEWALRQRIRSPWAPLAWGALLTLLTIGWFPPGAMLGSLYVGTLLADRLGATRRVPWPVVWPLWLAGSLGITFANLRFFV</sequence>
<name>A0A1Y2T6U0_SYMTR</name>
<gene>
    <name evidence="2" type="ORF">A6D92_07120</name>
</gene>
<keyword evidence="1" id="KW-1133">Transmembrane helix</keyword>
<dbReference type="Proteomes" id="UP000194267">
    <property type="component" value="Unassembled WGS sequence"/>
</dbReference>
<feature type="transmembrane region" description="Helical" evidence="1">
    <location>
        <begin position="18"/>
        <end position="36"/>
    </location>
</feature>
<feature type="transmembrane region" description="Helical" evidence="1">
    <location>
        <begin position="88"/>
        <end position="112"/>
    </location>
</feature>
<keyword evidence="1" id="KW-0812">Transmembrane</keyword>
<reference evidence="3" key="1">
    <citation type="submission" date="2016-04" db="EMBL/GenBank/DDBJ databases">
        <authorList>
            <person name="Antunes L.P."/>
            <person name="Martins L.F."/>
            <person name="Pereira R.V."/>
            <person name="Thomas A.M."/>
            <person name="Barbosa D."/>
            <person name="Nascimento L."/>
            <person name="Silva G.M."/>
            <person name="Condomitti G.W."/>
            <person name="Digiampietri L.A."/>
            <person name="Lombardi K.C."/>
            <person name="Ramos P.L."/>
            <person name="Quaggio R.B."/>
            <person name="Oliveira J.C."/>
            <person name="Pascon R.C."/>
            <person name="Cruz J.B."/>
            <person name="Silva A.M."/>
            <person name="Setubal J.C."/>
        </authorList>
    </citation>
    <scope>NUCLEOTIDE SEQUENCE [LARGE SCALE GENOMIC DNA]</scope>
</reference>